<reference evidence="3" key="1">
    <citation type="journal article" date="2019" name="Int. J. Syst. Evol. Microbiol.">
        <title>The Global Catalogue of Microorganisms (GCM) 10K type strain sequencing project: providing services to taxonomists for standard genome sequencing and annotation.</title>
        <authorList>
            <consortium name="The Broad Institute Genomics Platform"/>
            <consortium name="The Broad Institute Genome Sequencing Center for Infectious Disease"/>
            <person name="Wu L."/>
            <person name="Ma J."/>
        </authorList>
    </citation>
    <scope>NUCLEOTIDE SEQUENCE [LARGE SCALE GENOMIC DNA]</scope>
    <source>
        <strain evidence="3">JCM 13581</strain>
    </source>
</reference>
<proteinExistence type="predicted"/>
<evidence type="ECO:0000313" key="3">
    <source>
        <dbReference type="Proteomes" id="UP001501303"/>
    </source>
</evidence>
<protein>
    <submittedName>
        <fullName evidence="2">Uncharacterized protein</fullName>
    </submittedName>
</protein>
<evidence type="ECO:0000313" key="2">
    <source>
        <dbReference type="EMBL" id="GAA1895989.1"/>
    </source>
</evidence>
<sequence length="107" mass="10943">MEQTAAPGPPHVPGPDVPREPVPGPHDAPPAGDGPGEGPRALGIGIRPTGHPGVDAVLRRLTDADHLAVPGHPEVYEDVHRGLTDTLASLDQPSGPPAPGRSHDPRS</sequence>
<feature type="region of interest" description="Disordered" evidence="1">
    <location>
        <begin position="1"/>
        <end position="49"/>
    </location>
</feature>
<keyword evidence="3" id="KW-1185">Reference proteome</keyword>
<evidence type="ECO:0000256" key="1">
    <source>
        <dbReference type="SAM" id="MobiDB-lite"/>
    </source>
</evidence>
<gene>
    <name evidence="2" type="ORF">GCM10009716_02580</name>
</gene>
<feature type="compositionally biased region" description="Pro residues" evidence="1">
    <location>
        <begin position="7"/>
        <end position="28"/>
    </location>
</feature>
<feature type="region of interest" description="Disordered" evidence="1">
    <location>
        <begin position="85"/>
        <end position="107"/>
    </location>
</feature>
<name>A0ABP5A2U2_9ACTN</name>
<dbReference type="RefSeq" id="WP_344258056.1">
    <property type="nucleotide sequence ID" value="NZ_BAAAMJ010000002.1"/>
</dbReference>
<accession>A0ABP5A2U2</accession>
<comment type="caution">
    <text evidence="2">The sequence shown here is derived from an EMBL/GenBank/DDBJ whole genome shotgun (WGS) entry which is preliminary data.</text>
</comment>
<dbReference type="Proteomes" id="UP001501303">
    <property type="component" value="Unassembled WGS sequence"/>
</dbReference>
<organism evidence="2 3">
    <name type="scientific">Streptomyces sodiiphilus</name>
    <dbReference type="NCBI Taxonomy" id="226217"/>
    <lineage>
        <taxon>Bacteria</taxon>
        <taxon>Bacillati</taxon>
        <taxon>Actinomycetota</taxon>
        <taxon>Actinomycetes</taxon>
        <taxon>Kitasatosporales</taxon>
        <taxon>Streptomycetaceae</taxon>
        <taxon>Streptomyces</taxon>
    </lineage>
</organism>
<dbReference type="EMBL" id="BAAAMJ010000002">
    <property type="protein sequence ID" value="GAA1895989.1"/>
    <property type="molecule type" value="Genomic_DNA"/>
</dbReference>